<evidence type="ECO:0000313" key="2">
    <source>
        <dbReference type="Proteomes" id="UP001186974"/>
    </source>
</evidence>
<organism evidence="1 2">
    <name type="scientific">Coniosporium uncinatum</name>
    <dbReference type="NCBI Taxonomy" id="93489"/>
    <lineage>
        <taxon>Eukaryota</taxon>
        <taxon>Fungi</taxon>
        <taxon>Dikarya</taxon>
        <taxon>Ascomycota</taxon>
        <taxon>Pezizomycotina</taxon>
        <taxon>Dothideomycetes</taxon>
        <taxon>Dothideomycetes incertae sedis</taxon>
        <taxon>Coniosporium</taxon>
    </lineage>
</organism>
<evidence type="ECO:0000313" key="1">
    <source>
        <dbReference type="EMBL" id="KAK3082184.1"/>
    </source>
</evidence>
<gene>
    <name evidence="1" type="ORF">LTS18_013068</name>
</gene>
<protein>
    <submittedName>
        <fullName evidence="1">Uncharacterized protein</fullName>
    </submittedName>
</protein>
<dbReference type="EMBL" id="JAWDJW010000004">
    <property type="protein sequence ID" value="KAK3082184.1"/>
    <property type="molecule type" value="Genomic_DNA"/>
</dbReference>
<reference evidence="1" key="1">
    <citation type="submission" date="2024-09" db="EMBL/GenBank/DDBJ databases">
        <title>Black Yeasts Isolated from many extreme environments.</title>
        <authorList>
            <person name="Coleine C."/>
            <person name="Stajich J.E."/>
            <person name="Selbmann L."/>
        </authorList>
    </citation>
    <scope>NUCLEOTIDE SEQUENCE</scope>
    <source>
        <strain evidence="1">CCFEE 5737</strain>
    </source>
</reference>
<proteinExistence type="predicted"/>
<comment type="caution">
    <text evidence="1">The sequence shown here is derived from an EMBL/GenBank/DDBJ whole genome shotgun (WGS) entry which is preliminary data.</text>
</comment>
<keyword evidence="2" id="KW-1185">Reference proteome</keyword>
<accession>A0ACC3DZZ9</accession>
<name>A0ACC3DZZ9_9PEZI</name>
<sequence length="409" mass="46031">MSGSRPPQAPSPDNIETQLPTHRVPQVPRSSPFATWMIDIRGCVQILQDFKRQYETVSEPTDDHLELTRIIEDVLKIVATLGTLCTRIRQLNEDLERTNLAAILTNIQTQLTTLHIHSGDTSKTALSDHVKTLRKRGYGLQEQLSLATEKSRALEKERNHFRLLYEDAVQQLEATFEVYQEPAHLLATRSVQRDFSVRPQERTTPDPPIQAYMKPIEPSGSSKERPRTFTQSFTPETSFLQRGSNAVSAARRHTKAGLNRNETPFRVPANLTGERIYVGRPEHSKRYLAGSAMQEQKLIDLITEPQLKARSNSAKLNEHGLGVCLATTKIEKLGSEVPWSDENSAYAADVGEYSCKTCRSKGHQCVYFVSPLEVLLKGPLTEPQKNSQRAKIEESGVQLPDLHRVHALI</sequence>
<dbReference type="Proteomes" id="UP001186974">
    <property type="component" value="Unassembled WGS sequence"/>
</dbReference>